<evidence type="ECO:0000256" key="1">
    <source>
        <dbReference type="ARBA" id="ARBA00004323"/>
    </source>
</evidence>
<dbReference type="Proteomes" id="UP001153069">
    <property type="component" value="Unassembled WGS sequence"/>
</dbReference>
<dbReference type="GO" id="GO:0006493">
    <property type="term" value="P:protein O-linked glycosylation"/>
    <property type="evidence" value="ECO:0007669"/>
    <property type="project" value="TreeGrafter"/>
</dbReference>
<evidence type="ECO:0000256" key="11">
    <source>
        <dbReference type="SAM" id="MobiDB-lite"/>
    </source>
</evidence>
<evidence type="ECO:0000256" key="3">
    <source>
        <dbReference type="ARBA" id="ARBA00022676"/>
    </source>
</evidence>
<comment type="subcellular location">
    <subcellularLocation>
        <location evidence="1 10">Golgi apparatus membrane</location>
        <topology evidence="1 10">Single-pass type II membrane protein</topology>
    </subcellularLocation>
</comment>
<evidence type="ECO:0000256" key="5">
    <source>
        <dbReference type="ARBA" id="ARBA00022692"/>
    </source>
</evidence>
<keyword evidence="9 10" id="KW-0472">Membrane</keyword>
<keyword evidence="5 10" id="KW-0812">Transmembrane</keyword>
<keyword evidence="8 10" id="KW-0333">Golgi apparatus</keyword>
<comment type="similarity">
    <text evidence="2 10">Belongs to the glycosyltransferase 31 family.</text>
</comment>
<evidence type="ECO:0000256" key="7">
    <source>
        <dbReference type="ARBA" id="ARBA00022989"/>
    </source>
</evidence>
<keyword evidence="3 10" id="KW-0328">Glycosyltransferase</keyword>
<evidence type="ECO:0000313" key="13">
    <source>
        <dbReference type="Proteomes" id="UP001153069"/>
    </source>
</evidence>
<organism evidence="12 13">
    <name type="scientific">Seminavis robusta</name>
    <dbReference type="NCBI Taxonomy" id="568900"/>
    <lineage>
        <taxon>Eukaryota</taxon>
        <taxon>Sar</taxon>
        <taxon>Stramenopiles</taxon>
        <taxon>Ochrophyta</taxon>
        <taxon>Bacillariophyta</taxon>
        <taxon>Bacillariophyceae</taxon>
        <taxon>Bacillariophycidae</taxon>
        <taxon>Naviculales</taxon>
        <taxon>Naviculaceae</taxon>
        <taxon>Seminavis</taxon>
    </lineage>
</organism>
<feature type="region of interest" description="Disordered" evidence="11">
    <location>
        <begin position="1"/>
        <end position="24"/>
    </location>
</feature>
<name>A0A9N8HGU9_9STRA</name>
<dbReference type="PANTHER" id="PTHR11214:SF3">
    <property type="entry name" value="BETA-1,3-GALACTOSYLTRANSFERASE 6"/>
    <property type="match status" value="1"/>
</dbReference>
<reference evidence="12" key="1">
    <citation type="submission" date="2020-06" db="EMBL/GenBank/DDBJ databases">
        <authorList>
            <consortium name="Plant Systems Biology data submission"/>
        </authorList>
    </citation>
    <scope>NUCLEOTIDE SEQUENCE</scope>
    <source>
        <strain evidence="12">D6</strain>
    </source>
</reference>
<dbReference type="EMBL" id="CAICTM010000503">
    <property type="protein sequence ID" value="CAB9511810.1"/>
    <property type="molecule type" value="Genomic_DNA"/>
</dbReference>
<proteinExistence type="inferred from homology"/>
<gene>
    <name evidence="12" type="ORF">SEMRO_504_G155990.1</name>
</gene>
<evidence type="ECO:0000256" key="9">
    <source>
        <dbReference type="ARBA" id="ARBA00023136"/>
    </source>
</evidence>
<dbReference type="Gene3D" id="3.90.550.50">
    <property type="match status" value="1"/>
</dbReference>
<dbReference type="InterPro" id="IPR002659">
    <property type="entry name" value="Glyco_trans_31"/>
</dbReference>
<dbReference type="Pfam" id="PF01762">
    <property type="entry name" value="Galactosyl_T"/>
    <property type="match status" value="1"/>
</dbReference>
<keyword evidence="13" id="KW-1185">Reference proteome</keyword>
<comment type="caution">
    <text evidence="12">The sequence shown here is derived from an EMBL/GenBank/DDBJ whole genome shotgun (WGS) entry which is preliminary data.</text>
</comment>
<evidence type="ECO:0000256" key="8">
    <source>
        <dbReference type="ARBA" id="ARBA00023034"/>
    </source>
</evidence>
<keyword evidence="7 10" id="KW-1133">Transmembrane helix</keyword>
<feature type="region of interest" description="Disordered" evidence="11">
    <location>
        <begin position="94"/>
        <end position="126"/>
    </location>
</feature>
<keyword evidence="6 10" id="KW-0735">Signal-anchor</keyword>
<keyword evidence="4" id="KW-0808">Transferase</keyword>
<dbReference type="GO" id="GO:0000139">
    <property type="term" value="C:Golgi membrane"/>
    <property type="evidence" value="ECO:0007669"/>
    <property type="project" value="UniProtKB-SubCell"/>
</dbReference>
<dbReference type="OrthoDB" id="48251at2759"/>
<evidence type="ECO:0000256" key="4">
    <source>
        <dbReference type="ARBA" id="ARBA00022679"/>
    </source>
</evidence>
<dbReference type="AlphaFoldDB" id="A0A9N8HGU9"/>
<dbReference type="PANTHER" id="PTHR11214">
    <property type="entry name" value="BETA-1,3-N-ACETYLGLUCOSAMINYLTRANSFERASE"/>
    <property type="match status" value="1"/>
</dbReference>
<feature type="compositionally biased region" description="Basic and acidic residues" evidence="11">
    <location>
        <begin position="102"/>
        <end position="111"/>
    </location>
</feature>
<evidence type="ECO:0000256" key="10">
    <source>
        <dbReference type="RuleBase" id="RU363063"/>
    </source>
</evidence>
<dbReference type="GO" id="GO:0016758">
    <property type="term" value="F:hexosyltransferase activity"/>
    <property type="evidence" value="ECO:0007669"/>
    <property type="project" value="InterPro"/>
</dbReference>
<dbReference type="EC" id="2.4.1.-" evidence="10"/>
<feature type="transmembrane region" description="Helical" evidence="10">
    <location>
        <begin position="44"/>
        <end position="64"/>
    </location>
</feature>
<evidence type="ECO:0000313" key="12">
    <source>
        <dbReference type="EMBL" id="CAB9511810.1"/>
    </source>
</evidence>
<accession>A0A9N8HGU9</accession>
<sequence length="459" mass="53534">MQVVRGSRPQQYHHYPAAPLIPTQQPRYHDNSPVEFLMTLRGKIYLLLILGLLYNIISTLNSVFKPVDTTLFHNLIQIPTTAFSNSRLPRKGKDPFTYNVKYNKDENNQKEGEEEEEKPFQPAPYDYYQKPVRTDQHLPDPTFTASKNHTHHDNHTNNNLLVLIMSARNNFEQRQAIRESWAKEYPHNILFVIGGPIPDEDPRERELFSKKLFHEQEQHNDLLDTLLPESYRALPYKLDYALKWIYNKQQQPATTNEETTFFHNLQWYVKVDDNVVVRLYRLQRLVLQKFNPHHPMVIGDIVTDAAKQKLGKWAEDPRYTPDFYPPWPRGASGYVVSRPVVEYIGRTTGLYYYQGEDVSFAIWLEEAHAAFGSGDLTWIHSPEFVFEEGCDEAESHIITGHDMVPAEIKHCFEQFGDTVEAHKSRIYRQEGPVKLHKNVSTFADYNSGGHMYDDEYGYG</sequence>
<evidence type="ECO:0000256" key="6">
    <source>
        <dbReference type="ARBA" id="ARBA00022968"/>
    </source>
</evidence>
<evidence type="ECO:0000256" key="2">
    <source>
        <dbReference type="ARBA" id="ARBA00008661"/>
    </source>
</evidence>
<protein>
    <recommendedName>
        <fullName evidence="10">Hexosyltransferase</fullName>
        <ecNumber evidence="10">2.4.1.-</ecNumber>
    </recommendedName>
</protein>